<keyword evidence="3" id="KW-0325">Glycoprotein</keyword>
<proteinExistence type="predicted"/>
<comment type="subcellular location">
    <subcellularLocation>
        <location evidence="1">Secreted</location>
    </subcellularLocation>
</comment>
<dbReference type="GO" id="GO:0006979">
    <property type="term" value="P:response to oxidative stress"/>
    <property type="evidence" value="ECO:0007669"/>
    <property type="project" value="InterPro"/>
</dbReference>
<feature type="chain" id="PRO_5035283556" description="Peroxidase" evidence="5">
    <location>
        <begin position="23"/>
        <end position="644"/>
    </location>
</feature>
<dbReference type="CDD" id="cd09822">
    <property type="entry name" value="peroxinectin_like_bacterial"/>
    <property type="match status" value="1"/>
</dbReference>
<evidence type="ECO:0000313" key="6">
    <source>
        <dbReference type="EMBL" id="QTD51578.1"/>
    </source>
</evidence>
<feature type="compositionally biased region" description="Gly residues" evidence="4">
    <location>
        <begin position="68"/>
        <end position="130"/>
    </location>
</feature>
<dbReference type="InterPro" id="IPR010255">
    <property type="entry name" value="Haem_peroxidase_sf"/>
</dbReference>
<dbReference type="PRINTS" id="PR00457">
    <property type="entry name" value="ANPEROXIDASE"/>
</dbReference>
<reference evidence="6" key="1">
    <citation type="submission" date="2021-03" db="EMBL/GenBank/DDBJ databases">
        <title>Acanthopleuribacteraceae sp. M133.</title>
        <authorList>
            <person name="Wang G."/>
        </authorList>
    </citation>
    <scope>NUCLEOTIDE SEQUENCE</scope>
    <source>
        <strain evidence="6">M133</strain>
    </source>
</reference>
<evidence type="ECO:0000256" key="1">
    <source>
        <dbReference type="ARBA" id="ARBA00004613"/>
    </source>
</evidence>
<keyword evidence="5" id="KW-0732">Signal</keyword>
<dbReference type="RefSeq" id="WP_237381706.1">
    <property type="nucleotide sequence ID" value="NZ_CP071793.1"/>
</dbReference>
<sequence>MKTHFALLALAGLFFWSSVALGQEDPQPNPNHEPTEVSPVRGIERKDRPRSGNPDPQANAAVPATQAGRGGNGGPGGNGNGGPGGNGNDGSGGNGNGGPGNNGGGPDGGNGNGGPGGGGNDDGGPGGNGNDGPAIGFRSYDGTGNNPNAPAMGAAETQLYRLMAPAYSDGISAMAGEDRPGPRAISNAVCAQSDSVPNPVGASDYLWQWGQFLDHDIDLTDGADPPEPAEIPIPTGDPFFDPTGTGTAVMSFNRSIYDASTGQDSANPRQQKNEITAWIDASNVYGSDEERAHGLRTNDGTGKLETSAGDLLPFNTEGLPNAGGSSPNLFLAGDVRANEQAGLAAMHTLFVREHNRLAEEIRTRNPELSGEEVYQRARRLVGAMMQAITYREFLPVLLGEHGPRPYQGYRPDVNAAIANCFSTAAYRFGHSALNATVLRLDAAGEEIAEGHLSLRNAFFAPQRLTDEGGIEPILRGLAKQACQNIDTFVIDDVRNFLFGPPGAGGFDLASLNIQRGRDHGLPSYNDARRAMNLAPAQSFADITQDAERQARLAAVYDDVEQVDVWVGGLAEDQLPGALLGPLFATVIRDQFEALRDGDRYWYTRVLDRNERRLVENSRLSDIIRRNTDIGDELQRNVFRVPGQR</sequence>
<dbReference type="GO" id="GO:0004601">
    <property type="term" value="F:peroxidase activity"/>
    <property type="evidence" value="ECO:0007669"/>
    <property type="project" value="InterPro"/>
</dbReference>
<evidence type="ECO:0000256" key="5">
    <source>
        <dbReference type="SAM" id="SignalP"/>
    </source>
</evidence>
<gene>
    <name evidence="6" type="ORF">J3U87_03835</name>
</gene>
<protein>
    <recommendedName>
        <fullName evidence="8">Peroxidase</fullName>
    </recommendedName>
</protein>
<keyword evidence="7" id="KW-1185">Reference proteome</keyword>
<dbReference type="SUPFAM" id="SSF48113">
    <property type="entry name" value="Heme-dependent peroxidases"/>
    <property type="match status" value="1"/>
</dbReference>
<dbReference type="Pfam" id="PF03098">
    <property type="entry name" value="An_peroxidase"/>
    <property type="match status" value="1"/>
</dbReference>
<dbReference type="KEGG" id="scor:J3U87_03835"/>
<keyword evidence="2" id="KW-0964">Secreted</keyword>
<feature type="signal peptide" evidence="5">
    <location>
        <begin position="1"/>
        <end position="22"/>
    </location>
</feature>
<evidence type="ECO:0000256" key="2">
    <source>
        <dbReference type="ARBA" id="ARBA00022525"/>
    </source>
</evidence>
<dbReference type="InterPro" id="IPR037120">
    <property type="entry name" value="Haem_peroxidase_sf_animal"/>
</dbReference>
<accession>A0A8A4TRD8</accession>
<organism evidence="6 7">
    <name type="scientific">Sulfidibacter corallicola</name>
    <dbReference type="NCBI Taxonomy" id="2818388"/>
    <lineage>
        <taxon>Bacteria</taxon>
        <taxon>Pseudomonadati</taxon>
        <taxon>Acidobacteriota</taxon>
        <taxon>Holophagae</taxon>
        <taxon>Acanthopleuribacterales</taxon>
        <taxon>Acanthopleuribacteraceae</taxon>
        <taxon>Sulfidibacter</taxon>
    </lineage>
</organism>
<name>A0A8A4TRD8_SULCO</name>
<dbReference type="InterPro" id="IPR019791">
    <property type="entry name" value="Haem_peroxidase_animal"/>
</dbReference>
<dbReference type="EMBL" id="CP071793">
    <property type="protein sequence ID" value="QTD51578.1"/>
    <property type="molecule type" value="Genomic_DNA"/>
</dbReference>
<dbReference type="PANTHER" id="PTHR11475">
    <property type="entry name" value="OXIDASE/PEROXIDASE"/>
    <property type="match status" value="1"/>
</dbReference>
<dbReference type="GO" id="GO:0020037">
    <property type="term" value="F:heme binding"/>
    <property type="evidence" value="ECO:0007669"/>
    <property type="project" value="InterPro"/>
</dbReference>
<dbReference type="Gene3D" id="1.10.640.10">
    <property type="entry name" value="Haem peroxidase domain superfamily, animal type"/>
    <property type="match status" value="1"/>
</dbReference>
<dbReference type="Proteomes" id="UP000663929">
    <property type="component" value="Chromosome"/>
</dbReference>
<evidence type="ECO:0008006" key="8">
    <source>
        <dbReference type="Google" id="ProtNLM"/>
    </source>
</evidence>
<dbReference type="GO" id="GO:0005576">
    <property type="term" value="C:extracellular region"/>
    <property type="evidence" value="ECO:0007669"/>
    <property type="project" value="UniProtKB-SubCell"/>
</dbReference>
<evidence type="ECO:0000313" key="7">
    <source>
        <dbReference type="Proteomes" id="UP000663929"/>
    </source>
</evidence>
<evidence type="ECO:0000256" key="3">
    <source>
        <dbReference type="ARBA" id="ARBA00023180"/>
    </source>
</evidence>
<feature type="region of interest" description="Disordered" evidence="4">
    <location>
        <begin position="24"/>
        <end position="151"/>
    </location>
</feature>
<evidence type="ECO:0000256" key="4">
    <source>
        <dbReference type="SAM" id="MobiDB-lite"/>
    </source>
</evidence>
<dbReference type="AlphaFoldDB" id="A0A8A4TRD8"/>
<dbReference type="PROSITE" id="PS50292">
    <property type="entry name" value="PEROXIDASE_3"/>
    <property type="match status" value="1"/>
</dbReference>
<dbReference type="PANTHER" id="PTHR11475:SF4">
    <property type="entry name" value="CHORION PEROXIDASE"/>
    <property type="match status" value="1"/>
</dbReference>